<feature type="signal peptide" evidence="1">
    <location>
        <begin position="1"/>
        <end position="21"/>
    </location>
</feature>
<reference evidence="3" key="1">
    <citation type="journal article" date="2019" name="Int. J. Syst. Evol. Microbiol.">
        <title>The Global Catalogue of Microorganisms (GCM) 10K type strain sequencing project: providing services to taxonomists for standard genome sequencing and annotation.</title>
        <authorList>
            <consortium name="The Broad Institute Genomics Platform"/>
            <consortium name="The Broad Institute Genome Sequencing Center for Infectious Disease"/>
            <person name="Wu L."/>
            <person name="Ma J."/>
        </authorList>
    </citation>
    <scope>NUCLEOTIDE SEQUENCE [LARGE SCALE GENOMIC DNA]</scope>
    <source>
        <strain evidence="3">CCM 4481</strain>
    </source>
</reference>
<dbReference type="Proteomes" id="UP001595961">
    <property type="component" value="Unassembled WGS sequence"/>
</dbReference>
<feature type="chain" id="PRO_5046556508" evidence="1">
    <location>
        <begin position="22"/>
        <end position="228"/>
    </location>
</feature>
<gene>
    <name evidence="2" type="ORF">ACFO5W_19535</name>
</gene>
<sequence length="228" mass="23658">MQHLSKKVVVIACAMSLTACASIVGGRYQHVSVEARAADQSVTADCTLSNGSGSVHLAVPGTAVVRRSSQSLNVTCAKDGKQIAQQSYESNVRGMVWGNILFGGLIGIVVDFSNGAAHHYPDKLSVLLPSSYASIPTVPVANGSSYAAQGAPNASPSSSNLASLDRRISSPMFNAAQNIASTKQCDRAIRVLMVDGARAMFEAQCPGADLVQIECEGDHCVALHPAAS</sequence>
<organism evidence="2 3">
    <name type="scientific">Dyella halodurans</name>
    <dbReference type="NCBI Taxonomy" id="1920171"/>
    <lineage>
        <taxon>Bacteria</taxon>
        <taxon>Pseudomonadati</taxon>
        <taxon>Pseudomonadota</taxon>
        <taxon>Gammaproteobacteria</taxon>
        <taxon>Lysobacterales</taxon>
        <taxon>Rhodanobacteraceae</taxon>
        <taxon>Dyella</taxon>
    </lineage>
</organism>
<keyword evidence="1" id="KW-0732">Signal</keyword>
<evidence type="ECO:0000313" key="3">
    <source>
        <dbReference type="Proteomes" id="UP001595961"/>
    </source>
</evidence>
<dbReference type="EMBL" id="JBHSGA010000021">
    <property type="protein sequence ID" value="MFC4528844.1"/>
    <property type="molecule type" value="Genomic_DNA"/>
</dbReference>
<protein>
    <submittedName>
        <fullName evidence="2">Uncharacterized protein</fullName>
    </submittedName>
</protein>
<evidence type="ECO:0000256" key="1">
    <source>
        <dbReference type="SAM" id="SignalP"/>
    </source>
</evidence>
<dbReference type="PROSITE" id="PS51257">
    <property type="entry name" value="PROKAR_LIPOPROTEIN"/>
    <property type="match status" value="1"/>
</dbReference>
<proteinExistence type="predicted"/>
<dbReference type="RefSeq" id="WP_266152250.1">
    <property type="nucleotide sequence ID" value="NZ_CP064028.1"/>
</dbReference>
<name>A0ABV9C8R0_9GAMM</name>
<accession>A0ABV9C8R0</accession>
<evidence type="ECO:0000313" key="2">
    <source>
        <dbReference type="EMBL" id="MFC4528844.1"/>
    </source>
</evidence>
<comment type="caution">
    <text evidence="2">The sequence shown here is derived from an EMBL/GenBank/DDBJ whole genome shotgun (WGS) entry which is preliminary data.</text>
</comment>
<keyword evidence="3" id="KW-1185">Reference proteome</keyword>